<organism evidence="2 3">
    <name type="scientific">Maritimibacter alkaliphilus HTCC2654</name>
    <dbReference type="NCBI Taxonomy" id="314271"/>
    <lineage>
        <taxon>Bacteria</taxon>
        <taxon>Pseudomonadati</taxon>
        <taxon>Pseudomonadota</taxon>
        <taxon>Alphaproteobacteria</taxon>
        <taxon>Rhodobacterales</taxon>
        <taxon>Roseobacteraceae</taxon>
        <taxon>Maritimibacter</taxon>
    </lineage>
</organism>
<protein>
    <submittedName>
        <fullName evidence="2">Uncharacterized protein</fullName>
    </submittedName>
</protein>
<keyword evidence="3" id="KW-1185">Reference proteome</keyword>
<comment type="caution">
    <text evidence="2">The sequence shown here is derived from an EMBL/GenBank/DDBJ whole genome shotgun (WGS) entry which is preliminary data.</text>
</comment>
<evidence type="ECO:0000313" key="3">
    <source>
        <dbReference type="Proteomes" id="UP000002931"/>
    </source>
</evidence>
<reference evidence="2 3" key="1">
    <citation type="journal article" date="2010" name="J. Bacteriol.">
        <title>Genome sequences of Pelagibaca bermudensis HTCC2601T and Maritimibacter alkaliphilus HTCC2654T, the type strains of two marine Roseobacter genera.</title>
        <authorList>
            <person name="Thrash J.C."/>
            <person name="Cho J.C."/>
            <person name="Ferriera S."/>
            <person name="Johnson J."/>
            <person name="Vergin K.L."/>
            <person name="Giovannoni S.J."/>
        </authorList>
    </citation>
    <scope>NUCLEOTIDE SEQUENCE [LARGE SCALE GENOMIC DNA]</scope>
    <source>
        <strain evidence="2 3">HTCC2654</strain>
    </source>
</reference>
<name>A3VHC6_9RHOB</name>
<feature type="region of interest" description="Disordered" evidence="1">
    <location>
        <begin position="1"/>
        <end position="58"/>
    </location>
</feature>
<dbReference type="AlphaFoldDB" id="A3VHC6"/>
<evidence type="ECO:0000256" key="1">
    <source>
        <dbReference type="SAM" id="MobiDB-lite"/>
    </source>
</evidence>
<dbReference type="HOGENOM" id="CLU_2974139_0_0_5"/>
<dbReference type="STRING" id="314271.RB2654_15385"/>
<gene>
    <name evidence="2" type="ORF">RB2654_15385</name>
</gene>
<dbReference type="Proteomes" id="UP000002931">
    <property type="component" value="Unassembled WGS sequence"/>
</dbReference>
<dbReference type="EMBL" id="AAMT01000008">
    <property type="protein sequence ID" value="EAQ12681.1"/>
    <property type="molecule type" value="Genomic_DNA"/>
</dbReference>
<accession>A3VHC6</accession>
<sequence>MASSNSGGRHGRAPQHPLRSRDHRTYRDADRDVPRLLRGDEGSESSTPWRHSASPVGI</sequence>
<evidence type="ECO:0000313" key="2">
    <source>
        <dbReference type="EMBL" id="EAQ12681.1"/>
    </source>
</evidence>
<feature type="compositionally biased region" description="Basic and acidic residues" evidence="1">
    <location>
        <begin position="19"/>
        <end position="41"/>
    </location>
</feature>
<proteinExistence type="predicted"/>